<dbReference type="VEuPathDB" id="FungiDB:FOMG_18334"/>
<dbReference type="GO" id="GO:0044550">
    <property type="term" value="P:secondary metabolite biosynthetic process"/>
    <property type="evidence" value="ECO:0007669"/>
    <property type="project" value="TreeGrafter"/>
</dbReference>
<accession>A0A2H3SJV1</accession>
<dbReference type="Gene3D" id="3.60.15.10">
    <property type="entry name" value="Ribonuclease Z/Hydroxyacylglutathione hydrolase-like"/>
    <property type="match status" value="1"/>
</dbReference>
<proteinExistence type="predicted"/>
<dbReference type="VEuPathDB" id="FungiDB:FOC4_g10001324"/>
<dbReference type="VEuPathDB" id="FungiDB:FOXG_04717"/>
<dbReference type="VEuPathDB" id="FungiDB:FOZG_10394"/>
<dbReference type="InterPro" id="IPR036866">
    <property type="entry name" value="RibonucZ/Hydroxyglut_hydro"/>
</dbReference>
<dbReference type="Gene3D" id="2.120.10.30">
    <property type="entry name" value="TolB, C-terminal domain"/>
    <property type="match status" value="1"/>
</dbReference>
<dbReference type="CDD" id="cd12148">
    <property type="entry name" value="fungal_TF_MHR"/>
    <property type="match status" value="1"/>
</dbReference>
<dbReference type="OrthoDB" id="5094360at2759"/>
<dbReference type="VEuPathDB" id="FungiDB:FOXG_18889"/>
<dbReference type="PANTHER" id="PTHR45527">
    <property type="entry name" value="NONRIBOSOMAL PEPTIDE SYNTHETASE"/>
    <property type="match status" value="1"/>
</dbReference>
<dbReference type="GO" id="GO:0043041">
    <property type="term" value="P:amino acid activation for nonribosomal peptide biosynthetic process"/>
    <property type="evidence" value="ECO:0007669"/>
    <property type="project" value="TreeGrafter"/>
</dbReference>
<reference evidence="3" key="1">
    <citation type="submission" date="2016-09" db="EMBL/GenBank/DDBJ databases">
        <authorList>
            <person name="Guldener U."/>
        </authorList>
    </citation>
    <scope>NUCLEOTIDE SEQUENCE [LARGE SCALE GENOMIC DNA]</scope>
    <source>
        <strain evidence="3">V64-1</strain>
    </source>
</reference>
<dbReference type="VEuPathDB" id="FungiDB:FOXG_22817"/>
<dbReference type="VEuPathDB" id="FungiDB:FOC1_g10003724"/>
<dbReference type="VEuPathDB" id="FungiDB:FOXG_17027"/>
<dbReference type="VEuPathDB" id="FungiDB:FOMG_18332"/>
<dbReference type="GO" id="GO:0005737">
    <property type="term" value="C:cytoplasm"/>
    <property type="evidence" value="ECO:0007669"/>
    <property type="project" value="TreeGrafter"/>
</dbReference>
<dbReference type="VEuPathDB" id="FungiDB:FOC1_g10000912"/>
<dbReference type="VEuPathDB" id="FungiDB:FOC1_g10009018"/>
<dbReference type="InterPro" id="IPR011042">
    <property type="entry name" value="6-blade_b-propeller_TolB-like"/>
</dbReference>
<feature type="domain" description="Condensation" evidence="1">
    <location>
        <begin position="1191"/>
        <end position="1417"/>
    </location>
</feature>
<gene>
    <name evidence="2" type="ORF">FRV6_00964</name>
</gene>
<dbReference type="VEuPathDB" id="FungiDB:FOZG_13693"/>
<dbReference type="Proteomes" id="UP000219369">
    <property type="component" value="Unassembled WGS sequence"/>
</dbReference>
<dbReference type="VEuPathDB" id="FungiDB:FOIG_14868"/>
<dbReference type="VEuPathDB" id="FungiDB:FOIG_12665"/>
<organism evidence="2 3">
    <name type="scientific">Fusarium oxysporum</name>
    <name type="common">Fusarium vascular wilt</name>
    <dbReference type="NCBI Taxonomy" id="5507"/>
    <lineage>
        <taxon>Eukaryota</taxon>
        <taxon>Fungi</taxon>
        <taxon>Dikarya</taxon>
        <taxon>Ascomycota</taxon>
        <taxon>Pezizomycotina</taxon>
        <taxon>Sordariomycetes</taxon>
        <taxon>Hypocreomycetidae</taxon>
        <taxon>Hypocreales</taxon>
        <taxon>Nectriaceae</taxon>
        <taxon>Fusarium</taxon>
        <taxon>Fusarium oxysporum species complex</taxon>
    </lineage>
</organism>
<dbReference type="SUPFAM" id="SSF56281">
    <property type="entry name" value="Metallo-hydrolase/oxidoreductase"/>
    <property type="match status" value="1"/>
</dbReference>
<dbReference type="InterPro" id="IPR001242">
    <property type="entry name" value="Condensation_dom"/>
</dbReference>
<dbReference type="InterPro" id="IPR023213">
    <property type="entry name" value="CAT-like_dom_sf"/>
</dbReference>
<dbReference type="SUPFAM" id="SSF52777">
    <property type="entry name" value="CoA-dependent acyltransferases"/>
    <property type="match status" value="3"/>
</dbReference>
<evidence type="ECO:0000313" key="3">
    <source>
        <dbReference type="Proteomes" id="UP000219369"/>
    </source>
</evidence>
<dbReference type="VEuPathDB" id="FungiDB:FOMG_18550"/>
<sequence>MAQRIDRNYQLSDYFFFGTPSIPPVQFSLVMKSGPEGYACYTEGNDFVFVPGNVTIGYTDSALADYLLFQAQKMSPHLLLDIERHRLQSVNVDINGVPFPAVHDKDLDLTVAFNPETKLPFVFRSFEDHAIFGRTENDLRLFNYKEVDGIMFPTQRLVVQNSTSVLEQTTFAKVIPNPKFPDDFFDGLDEDKSATPRVPPSKIDGYSHAEIGEYWTNALWGGPYAGTYDNLTSETLGEDLPNAHRLLVENNPVVEHLVLDFEDGVIVYEAPPHQTDLVIRWVKENLKKPITHIFPTHHHHDHNYDIHKYVELGAKIIAPEVGAPYWKQIPGAEIITFTEEEPFIYSDDTMQARFIWHSEAPHAADWSYSIVKTKCPTANSTMLAYEADAFSTYPFRHAACIWMAESSCVGRYESQYHFLNLAATMVIDLRSLGDQRYQVPFAESPELHTDEQKEVARTYTACYLLCSSIGITFGRPNVLRYGPWVHDCIRMLDSPSAAHIGDRRLVAWVRLQRIVEESLSLIGQDEGSQIDYLDGHTRLILQGGFERAKDWRTNLPEDIMNTSLEMYYHVVLLNFCESGLYNDHEAQDFQPPYTIHTLPTADPLTHGLPQFVDAHVKCLDTAWRVAELFLQFSPPVLRQVPTIIFTRMMYAVVIIIKLQLLNRPSSEVSFTPKEEEQEGPALAVGVVRRIVDKLESAADATRFRTPATFHAVLRRLLSRCLASCSRLHTYENEIIKPLLNLQVDELGKENTTTSALLPPKQREHTENRTLGTVPQPQHMEVIPFPDSSAPFKDVFLSEPDDNAPITFWDGFTNRDDYFPMNMYQLDSLISHPIHSYLQIMFLLVLAAAAFSSLALSKSLPWTTLAQLEHGTFLENIATRSNGDILTTELWPSAAIYTIRNPHTGHNSLQKLFSVTSIQSIYGLTQVKSSRRGTETFIFVGGNSTSPGNTITGSFGAWAVDFDLLNNDFRLRKVSDMGTDSRFLNGVTAIPGISDIVLVADSANGLVGRLNITTGIFDTSAFRYPLEMDPVEGARLPIGVNGIKIRGGHLYWTNSFQASIYRIAITPNGYPAKGTRPEIVADLSNGVGFLDDFSFDFRGNIYAATNLDNSIVRIDITTKAWKTIIGGIGEMTVPGFGVHRIFSTILAAHLSEDGFVQIVLNKPETPVTQYQTPTCPEDLLARQSRPKFTDDQPKHSFTVCRSEDGSVTFRLDICHYLCDSYSISILLEDVVSVYSGDVMQNVPQFSDVVRHIKRRPISETLTFWTSVLHGVEPCQIPVSKLCQGDPELDIHNTISIPFESMTGVTEQCKQMGLTRSTFIHLAWALVLPYITGMDETCFGYILSGRDVPVEGIGRIFGPMANMLINRADLGESLEADAALIARNLKSHRRHQQTSLAEIHHDLGNKDERRRLFNTIVSLLRSNPSGVKRLYFEKYHQFFLSAGPVFASAARSAMIDSSESEASVRPQDRFFRYVTGTDRRATPSFWKSQLAGLDPFDPTTRDRSTAAVERDQHMKLVMQDIGNHSGFSTEVPGRAAWSMVLSQVFDSEYVIFVAVISHRRADDLLGIKIFPGVDTSVVPIRAYLD</sequence>
<dbReference type="VEuPathDB" id="FungiDB:FOZG_02991"/>
<dbReference type="VEuPathDB" id="FungiDB:HZS61_007480"/>
<dbReference type="GO" id="GO:0003824">
    <property type="term" value="F:catalytic activity"/>
    <property type="evidence" value="ECO:0007669"/>
    <property type="project" value="InterPro"/>
</dbReference>
<dbReference type="VEuPathDB" id="FungiDB:HZS61_007687"/>
<dbReference type="Gene3D" id="3.30.559.30">
    <property type="entry name" value="Nonribosomal peptide synthetase, condensation domain"/>
    <property type="match status" value="1"/>
</dbReference>
<dbReference type="SUPFAM" id="SSF63829">
    <property type="entry name" value="Calcium-dependent phosphotriesterase"/>
    <property type="match status" value="1"/>
</dbReference>
<dbReference type="VEuPathDB" id="FungiDB:FOZG_13696"/>
<dbReference type="GO" id="GO:0031177">
    <property type="term" value="F:phosphopantetheine binding"/>
    <property type="evidence" value="ECO:0007669"/>
    <property type="project" value="TreeGrafter"/>
</dbReference>
<dbReference type="VEuPathDB" id="FungiDB:FOC4_g10001132"/>
<dbReference type="VEuPathDB" id="FungiDB:FOMG_18331"/>
<name>A0A2H3SJV1_FUSOX</name>
<dbReference type="VEuPathDB" id="FungiDB:FOC4_g10001323"/>
<dbReference type="VEuPathDB" id="FungiDB:HZS61_007688"/>
<protein>
    <recommendedName>
        <fullName evidence="1">Condensation domain-containing protein</fullName>
    </recommendedName>
</protein>
<evidence type="ECO:0000313" key="2">
    <source>
        <dbReference type="EMBL" id="SCO76752.1"/>
    </source>
</evidence>
<dbReference type="Gene3D" id="3.30.559.10">
    <property type="entry name" value="Chloramphenicol acetyltransferase-like domain"/>
    <property type="match status" value="1"/>
</dbReference>
<dbReference type="Pfam" id="PF00668">
    <property type="entry name" value="Condensation"/>
    <property type="match status" value="1"/>
</dbReference>
<dbReference type="VEuPathDB" id="FungiDB:FOIG_14867"/>
<dbReference type="PANTHER" id="PTHR45527:SF1">
    <property type="entry name" value="FATTY ACID SYNTHASE"/>
    <property type="match status" value="1"/>
</dbReference>
<dbReference type="EMBL" id="FMJY01000001">
    <property type="protein sequence ID" value="SCO76752.1"/>
    <property type="molecule type" value="Genomic_DNA"/>
</dbReference>
<evidence type="ECO:0000259" key="1">
    <source>
        <dbReference type="Pfam" id="PF00668"/>
    </source>
</evidence>